<evidence type="ECO:0000313" key="3">
    <source>
        <dbReference type="Proteomes" id="UP000311382"/>
    </source>
</evidence>
<dbReference type="InterPro" id="IPR016024">
    <property type="entry name" value="ARM-type_fold"/>
</dbReference>
<dbReference type="Proteomes" id="UP000311382">
    <property type="component" value="Unassembled WGS sequence"/>
</dbReference>
<dbReference type="PANTHER" id="PTHR32226">
    <property type="entry name" value="TELO2-INTERACTING PROTEIN 2"/>
    <property type="match status" value="1"/>
</dbReference>
<protein>
    <submittedName>
        <fullName evidence="2">Uncharacterized protein</fullName>
    </submittedName>
</protein>
<dbReference type="EMBL" id="SOZI01000055">
    <property type="protein sequence ID" value="TNY20906.1"/>
    <property type="molecule type" value="Genomic_DNA"/>
</dbReference>
<dbReference type="PANTHER" id="PTHR32226:SF2">
    <property type="entry name" value="TELO2-INTERACTING PROTEIN 2"/>
    <property type="match status" value="1"/>
</dbReference>
<name>A0A5C5FX89_9BASI</name>
<keyword evidence="3" id="KW-1185">Reference proteome</keyword>
<reference evidence="2 3" key="1">
    <citation type="submission" date="2019-03" db="EMBL/GenBank/DDBJ databases">
        <title>Rhodosporidium diobovatum UCD-FST 08-225 genome sequencing, assembly, and annotation.</title>
        <authorList>
            <person name="Fakankun I.U."/>
            <person name="Fristensky B."/>
            <person name="Levin D.B."/>
        </authorList>
    </citation>
    <scope>NUCLEOTIDE SEQUENCE [LARGE SCALE GENOMIC DNA]</scope>
    <source>
        <strain evidence="2 3">UCD-FST 08-225</strain>
    </source>
</reference>
<dbReference type="InterPro" id="IPR018870">
    <property type="entry name" value="Tti2"/>
</dbReference>
<evidence type="ECO:0000256" key="1">
    <source>
        <dbReference type="ARBA" id="ARBA00034736"/>
    </source>
</evidence>
<organism evidence="2 3">
    <name type="scientific">Rhodotorula diobovata</name>
    <dbReference type="NCBI Taxonomy" id="5288"/>
    <lineage>
        <taxon>Eukaryota</taxon>
        <taxon>Fungi</taxon>
        <taxon>Dikarya</taxon>
        <taxon>Basidiomycota</taxon>
        <taxon>Pucciniomycotina</taxon>
        <taxon>Microbotryomycetes</taxon>
        <taxon>Sporidiobolales</taxon>
        <taxon>Sporidiobolaceae</taxon>
        <taxon>Rhodotorula</taxon>
    </lineage>
</organism>
<dbReference type="SUPFAM" id="SSF48371">
    <property type="entry name" value="ARM repeat"/>
    <property type="match status" value="1"/>
</dbReference>
<dbReference type="STRING" id="5288.A0A5C5FX89"/>
<dbReference type="GO" id="GO:0005829">
    <property type="term" value="C:cytosol"/>
    <property type="evidence" value="ECO:0007669"/>
    <property type="project" value="TreeGrafter"/>
</dbReference>
<comment type="caution">
    <text evidence="2">The sequence shown here is derived from an EMBL/GenBank/DDBJ whole genome shotgun (WGS) entry which is preliminary data.</text>
</comment>
<dbReference type="GO" id="GO:0005634">
    <property type="term" value="C:nucleus"/>
    <property type="evidence" value="ECO:0007669"/>
    <property type="project" value="TreeGrafter"/>
</dbReference>
<dbReference type="GO" id="GO:0110078">
    <property type="term" value="C:TTT Hsp90 cochaperone complex"/>
    <property type="evidence" value="ECO:0007669"/>
    <property type="project" value="InterPro"/>
</dbReference>
<dbReference type="AlphaFoldDB" id="A0A5C5FX89"/>
<accession>A0A5C5FX89</accession>
<dbReference type="OrthoDB" id="6417021at2759"/>
<gene>
    <name evidence="2" type="ORF">DMC30DRAFT_230404</name>
</gene>
<comment type="similarity">
    <text evidence="1">Belongs to the TTI2 family.</text>
</comment>
<evidence type="ECO:0000313" key="2">
    <source>
        <dbReference type="EMBL" id="TNY20906.1"/>
    </source>
</evidence>
<dbReference type="Pfam" id="PF10521">
    <property type="entry name" value="Tti2"/>
    <property type="match status" value="1"/>
</dbReference>
<proteinExistence type="inferred from homology"/>
<sequence length="389" mass="41900">MPQRPHRVRTTVDRASCARTQELEPAALIDRVIHRPAPVRLPLLRHLLCTSLPPFFKPHPKLNPATGRVLSRPLGGDRGMTEWFEESDEDATSWRRQVGLGSVVKVVVEALEPAEVEDLWPFLLPPLLAYLDDYEAANKVIGISVLDALLDKVDASLLRRTGVGKVFEKSLENAFSSLSDPLSPSLVAAAHPVALKLLTLQHPASSTGDDQPRFDALCALLSASVTHTWEFKSGHVALETVSCLALPPLLDALGAGSIRYLQLLVPHLCGVLTGANGTWTRETAGMLHAAAVALGCVARNATARVSGRWEGRIGAAVAQCWVEAREDEAAVKLREGDEGRGALHELEGALRAVVEELGRKEGGALLAPPRLVEDPALRDLFSPPAVAAW</sequence>